<feature type="repeat" description="TPR" evidence="1">
    <location>
        <begin position="306"/>
        <end position="339"/>
    </location>
</feature>
<keyword evidence="4" id="KW-1185">Reference proteome</keyword>
<feature type="signal peptide" evidence="2">
    <location>
        <begin position="1"/>
        <end position="23"/>
    </location>
</feature>
<dbReference type="PROSITE" id="PS50005">
    <property type="entry name" value="TPR"/>
    <property type="match status" value="1"/>
</dbReference>
<dbReference type="Gene3D" id="1.25.40.10">
    <property type="entry name" value="Tetratricopeptide repeat domain"/>
    <property type="match status" value="1"/>
</dbReference>
<reference evidence="3 4" key="1">
    <citation type="submission" date="2023-10" db="EMBL/GenBank/DDBJ databases">
        <title>Psychrosphaera aquimaarina strain SW33 isolated from seawater.</title>
        <authorList>
            <person name="Bayburt H."/>
            <person name="Kim J.M."/>
            <person name="Choi B.J."/>
            <person name="Jeon C.O."/>
        </authorList>
    </citation>
    <scope>NUCLEOTIDE SEQUENCE [LARGE SCALE GENOMIC DNA]</scope>
    <source>
        <strain evidence="3 4">KCTC 52743</strain>
    </source>
</reference>
<dbReference type="EMBL" id="JAWCUA010000001">
    <property type="protein sequence ID" value="MDU0111442.1"/>
    <property type="molecule type" value="Genomic_DNA"/>
</dbReference>
<dbReference type="Proteomes" id="UP001257914">
    <property type="component" value="Unassembled WGS sequence"/>
</dbReference>
<dbReference type="SUPFAM" id="SSF48452">
    <property type="entry name" value="TPR-like"/>
    <property type="match status" value="1"/>
</dbReference>
<evidence type="ECO:0000313" key="3">
    <source>
        <dbReference type="EMBL" id="MDU0111442.1"/>
    </source>
</evidence>
<gene>
    <name evidence="3" type="ORF">RT723_00030</name>
</gene>
<comment type="caution">
    <text evidence="3">The sequence shown here is derived from an EMBL/GenBank/DDBJ whole genome shotgun (WGS) entry which is preliminary data.</text>
</comment>
<feature type="chain" id="PRO_5046471947" evidence="2">
    <location>
        <begin position="24"/>
        <end position="390"/>
    </location>
</feature>
<keyword evidence="2" id="KW-0732">Signal</keyword>
<evidence type="ECO:0000313" key="4">
    <source>
        <dbReference type="Proteomes" id="UP001257914"/>
    </source>
</evidence>
<dbReference type="RefSeq" id="WP_315945406.1">
    <property type="nucleotide sequence ID" value="NZ_JAWCUA010000001.1"/>
</dbReference>
<evidence type="ECO:0000256" key="1">
    <source>
        <dbReference type="PROSITE-ProRule" id="PRU00339"/>
    </source>
</evidence>
<dbReference type="SMART" id="SM00028">
    <property type="entry name" value="TPR"/>
    <property type="match status" value="2"/>
</dbReference>
<name>A0ABU3QVH4_9GAMM</name>
<organism evidence="3 4">
    <name type="scientific">Psychrosphaera aquimarina</name>
    <dbReference type="NCBI Taxonomy" id="2044854"/>
    <lineage>
        <taxon>Bacteria</taxon>
        <taxon>Pseudomonadati</taxon>
        <taxon>Pseudomonadota</taxon>
        <taxon>Gammaproteobacteria</taxon>
        <taxon>Alteromonadales</taxon>
        <taxon>Pseudoalteromonadaceae</taxon>
        <taxon>Psychrosphaera</taxon>
    </lineage>
</organism>
<accession>A0ABU3QVH4</accession>
<dbReference type="InterPro" id="IPR019734">
    <property type="entry name" value="TPR_rpt"/>
</dbReference>
<protein>
    <submittedName>
        <fullName evidence="3">Tetratricopeptide repeat protein</fullName>
    </submittedName>
</protein>
<evidence type="ECO:0000256" key="2">
    <source>
        <dbReference type="SAM" id="SignalP"/>
    </source>
</evidence>
<dbReference type="InterPro" id="IPR011990">
    <property type="entry name" value="TPR-like_helical_dom_sf"/>
</dbReference>
<proteinExistence type="predicted"/>
<keyword evidence="1" id="KW-0802">TPR repeat</keyword>
<sequence length="390" mass="44034">MNVPTLLRTSMFLLLAACLCSCANTETTPVKIEKPISLQPADWNITPFSKLSFEQAVKLSPEQEQHFLTFYNSTYNEGIAPHQRLYTYLSRFVDNFSYQNTTLSSNQALTEKTGNCMSLALVTTSLAKLAGLDISYQVINTAPVYYKQGENVVVSQHIRTKVYAKDEPIDEDTIYFGRTHIIIDYYKNQVDLPGRKIAHDEFASMYYANLAADAYANKDFELANEYSSNAMFLFPSSAENINTHALVLRRLQGLDNAINLLDKSYQKGITSLNLMSNYKSFLLAKGDKEKATLISNDIKNITDDNPYQWLELGDELYKKGKYNEALSYFEKAEALAPYLDEVFLAQAKAIFKQGNNPQLVKQKLNAALNAPIKVNEVNLYQAKLAAFESH</sequence>